<comment type="caution">
    <text evidence="1">The sequence shown here is derived from an EMBL/GenBank/DDBJ whole genome shotgun (WGS) entry which is preliminary data.</text>
</comment>
<protein>
    <submittedName>
        <fullName evidence="1">Beta-ureidopropionase</fullName>
    </submittedName>
</protein>
<accession>A0A6L2NSW6</accession>
<dbReference type="EMBL" id="BKCJ010009958">
    <property type="protein sequence ID" value="GEU89408.1"/>
    <property type="molecule type" value="Genomic_DNA"/>
</dbReference>
<dbReference type="InterPro" id="IPR050345">
    <property type="entry name" value="Aliph_Amidase/BUP"/>
</dbReference>
<dbReference type="InterPro" id="IPR036526">
    <property type="entry name" value="C-N_Hydrolase_sf"/>
</dbReference>
<gene>
    <name evidence="1" type="ORF">Tci_061386</name>
</gene>
<dbReference type="PANTHER" id="PTHR43674:SF2">
    <property type="entry name" value="BETA-UREIDOPROPIONASE"/>
    <property type="match status" value="1"/>
</dbReference>
<reference evidence="1" key="1">
    <citation type="journal article" date="2019" name="Sci. Rep.">
        <title>Draft genome of Tanacetum cinerariifolium, the natural source of mosquito coil.</title>
        <authorList>
            <person name="Yamashiro T."/>
            <person name="Shiraishi A."/>
            <person name="Satake H."/>
            <person name="Nakayama K."/>
        </authorList>
    </citation>
    <scope>NUCLEOTIDE SEQUENCE</scope>
</reference>
<evidence type="ECO:0000313" key="1">
    <source>
        <dbReference type="EMBL" id="GEU89408.1"/>
    </source>
</evidence>
<dbReference type="PANTHER" id="PTHR43674">
    <property type="entry name" value="NITRILASE C965.09-RELATED"/>
    <property type="match status" value="1"/>
</dbReference>
<dbReference type="GO" id="GO:0003837">
    <property type="term" value="F:beta-ureidopropionase activity"/>
    <property type="evidence" value="ECO:0007669"/>
    <property type="project" value="TreeGrafter"/>
</dbReference>
<sequence length="126" mass="14441">MRTNPLPRLGEGIYTTKLDLLCGLWRARNAAIANSYYVWSINRVGHEVFPNTFTSGDGLPQHANFGHLYGLSHVSAPSDASYTPSLLRNKYRLLISDLDLNLCRQLKDKWEFRMTARYELYADMLS</sequence>
<organism evidence="1">
    <name type="scientific">Tanacetum cinerariifolium</name>
    <name type="common">Dalmatian daisy</name>
    <name type="synonym">Chrysanthemum cinerariifolium</name>
    <dbReference type="NCBI Taxonomy" id="118510"/>
    <lineage>
        <taxon>Eukaryota</taxon>
        <taxon>Viridiplantae</taxon>
        <taxon>Streptophyta</taxon>
        <taxon>Embryophyta</taxon>
        <taxon>Tracheophyta</taxon>
        <taxon>Spermatophyta</taxon>
        <taxon>Magnoliopsida</taxon>
        <taxon>eudicotyledons</taxon>
        <taxon>Gunneridae</taxon>
        <taxon>Pentapetalae</taxon>
        <taxon>asterids</taxon>
        <taxon>campanulids</taxon>
        <taxon>Asterales</taxon>
        <taxon>Asteraceae</taxon>
        <taxon>Asteroideae</taxon>
        <taxon>Anthemideae</taxon>
        <taxon>Anthemidinae</taxon>
        <taxon>Tanacetum</taxon>
    </lineage>
</organism>
<dbReference type="AlphaFoldDB" id="A0A6L2NSW6"/>
<dbReference type="Gene3D" id="3.60.110.10">
    <property type="entry name" value="Carbon-nitrogen hydrolase"/>
    <property type="match status" value="1"/>
</dbReference>
<dbReference type="SUPFAM" id="SSF56317">
    <property type="entry name" value="Carbon-nitrogen hydrolase"/>
    <property type="match status" value="1"/>
</dbReference>
<proteinExistence type="predicted"/>
<dbReference type="GO" id="GO:0033396">
    <property type="term" value="P:beta-alanine biosynthetic process via 3-ureidopropionate"/>
    <property type="evidence" value="ECO:0007669"/>
    <property type="project" value="TreeGrafter"/>
</dbReference>
<name>A0A6L2NSW6_TANCI</name>